<feature type="transmembrane region" description="Helical" evidence="8">
    <location>
        <begin position="12"/>
        <end position="34"/>
    </location>
</feature>
<dbReference type="PANTHER" id="PTHR34975:SF2">
    <property type="entry name" value="SPORE GERMINATION PROTEIN A2"/>
    <property type="match status" value="1"/>
</dbReference>
<feature type="transmembrane region" description="Helical" evidence="8">
    <location>
        <begin position="117"/>
        <end position="136"/>
    </location>
</feature>
<protein>
    <submittedName>
        <fullName evidence="9">Endospore germination permease</fullName>
    </submittedName>
</protein>
<proteinExistence type="inferred from homology"/>
<feature type="transmembrane region" description="Helical" evidence="8">
    <location>
        <begin position="40"/>
        <end position="61"/>
    </location>
</feature>
<dbReference type="GO" id="GO:0016020">
    <property type="term" value="C:membrane"/>
    <property type="evidence" value="ECO:0007669"/>
    <property type="project" value="UniProtKB-SubCell"/>
</dbReference>
<feature type="transmembrane region" description="Helical" evidence="8">
    <location>
        <begin position="81"/>
        <end position="105"/>
    </location>
</feature>
<dbReference type="PANTHER" id="PTHR34975">
    <property type="entry name" value="SPORE GERMINATION PROTEIN A2"/>
    <property type="match status" value="1"/>
</dbReference>
<evidence type="ECO:0000256" key="5">
    <source>
        <dbReference type="ARBA" id="ARBA00022692"/>
    </source>
</evidence>
<accession>A0A927H6V7</accession>
<evidence type="ECO:0000313" key="10">
    <source>
        <dbReference type="Proteomes" id="UP000632125"/>
    </source>
</evidence>
<reference evidence="9" key="1">
    <citation type="submission" date="2020-09" db="EMBL/GenBank/DDBJ databases">
        <title>A novel bacterium of genus Paenibacillus, isolated from South China Sea.</title>
        <authorList>
            <person name="Huang H."/>
            <person name="Mo K."/>
            <person name="Hu Y."/>
        </authorList>
    </citation>
    <scope>NUCLEOTIDE SEQUENCE</scope>
    <source>
        <strain evidence="9">IB182493</strain>
    </source>
</reference>
<dbReference type="Proteomes" id="UP000632125">
    <property type="component" value="Unassembled WGS sequence"/>
</dbReference>
<name>A0A927H6V7_9BACL</name>
<evidence type="ECO:0000256" key="3">
    <source>
        <dbReference type="ARBA" id="ARBA00022448"/>
    </source>
</evidence>
<keyword evidence="5 8" id="KW-0812">Transmembrane</keyword>
<comment type="caution">
    <text evidence="9">The sequence shown here is derived from an EMBL/GenBank/DDBJ whole genome shotgun (WGS) entry which is preliminary data.</text>
</comment>
<dbReference type="Pfam" id="PF03845">
    <property type="entry name" value="Spore_permease"/>
    <property type="match status" value="1"/>
</dbReference>
<dbReference type="GO" id="GO:0009847">
    <property type="term" value="P:spore germination"/>
    <property type="evidence" value="ECO:0007669"/>
    <property type="project" value="InterPro"/>
</dbReference>
<sequence length="369" mass="39767">MAGGEKISIRQFTVLAMFYTIGTTILVIPSTLASDAKQNAWIASIAGLLASMAIVALYIAIGRLYPNTTLAGMLEAAFGKWLGKLATLAFIFFSFVGGSAVLYYMGNFMTTQIMPETPIGAFIVLFGGLVVIGVRLGLEVLARTAEILFPWFLMLFIVSALFLLPEIDLANVKPIVGIGLKPIAKASLAYTGTATLPLVLFLMFFPAALNRKQGAGKALLVGNVIGGLFIVIVTYLSISVLGADFSSRNLYPSYALAKKINIGNFIQRVEILMAGMWFLSIFFKAAFYAYGFAAGLARLCGCKDYRPLALPCGMILIAYSLVVYPNVVYMMDFDSTVYIPYAISTGLLLPLLLLAAGLIRKKPGGRTNE</sequence>
<feature type="transmembrane region" description="Helical" evidence="8">
    <location>
        <begin position="220"/>
        <end position="243"/>
    </location>
</feature>
<feature type="transmembrane region" description="Helical" evidence="8">
    <location>
        <begin position="308"/>
        <end position="327"/>
    </location>
</feature>
<evidence type="ECO:0000256" key="2">
    <source>
        <dbReference type="ARBA" id="ARBA00007998"/>
    </source>
</evidence>
<evidence type="ECO:0000256" key="1">
    <source>
        <dbReference type="ARBA" id="ARBA00004141"/>
    </source>
</evidence>
<organism evidence="9 10">
    <name type="scientific">Paenibacillus arenilitoris</name>
    <dbReference type="NCBI Taxonomy" id="2772299"/>
    <lineage>
        <taxon>Bacteria</taxon>
        <taxon>Bacillati</taxon>
        <taxon>Bacillota</taxon>
        <taxon>Bacilli</taxon>
        <taxon>Bacillales</taxon>
        <taxon>Paenibacillaceae</taxon>
        <taxon>Paenibacillus</taxon>
    </lineage>
</organism>
<dbReference type="EMBL" id="JACXIY010000016">
    <property type="protein sequence ID" value="MBD2869897.1"/>
    <property type="molecule type" value="Genomic_DNA"/>
</dbReference>
<keyword evidence="6 8" id="KW-1133">Transmembrane helix</keyword>
<dbReference type="InterPro" id="IPR004761">
    <property type="entry name" value="Spore_GerAB"/>
</dbReference>
<evidence type="ECO:0000256" key="6">
    <source>
        <dbReference type="ARBA" id="ARBA00022989"/>
    </source>
</evidence>
<dbReference type="AlphaFoldDB" id="A0A927H6V7"/>
<dbReference type="NCBIfam" id="TIGR00912">
    <property type="entry name" value="2A0309"/>
    <property type="match status" value="1"/>
</dbReference>
<comment type="subcellular location">
    <subcellularLocation>
        <location evidence="1">Membrane</location>
        <topology evidence="1">Multi-pass membrane protein</topology>
    </subcellularLocation>
</comment>
<keyword evidence="4" id="KW-0309">Germination</keyword>
<evidence type="ECO:0000313" key="9">
    <source>
        <dbReference type="EMBL" id="MBD2869897.1"/>
    </source>
</evidence>
<comment type="similarity">
    <text evidence="2">Belongs to the amino acid-polyamine-organocation (APC) superfamily. Spore germination protein (SGP) (TC 2.A.3.9) family.</text>
</comment>
<dbReference type="RefSeq" id="WP_190862349.1">
    <property type="nucleotide sequence ID" value="NZ_JACXIY010000016.1"/>
</dbReference>
<gene>
    <name evidence="9" type="ORF">IDH41_15000</name>
</gene>
<feature type="transmembrane region" description="Helical" evidence="8">
    <location>
        <begin position="271"/>
        <end position="296"/>
    </location>
</feature>
<keyword evidence="10" id="KW-1185">Reference proteome</keyword>
<evidence type="ECO:0000256" key="4">
    <source>
        <dbReference type="ARBA" id="ARBA00022544"/>
    </source>
</evidence>
<evidence type="ECO:0000256" key="8">
    <source>
        <dbReference type="SAM" id="Phobius"/>
    </source>
</evidence>
<keyword evidence="7 8" id="KW-0472">Membrane</keyword>
<feature type="transmembrane region" description="Helical" evidence="8">
    <location>
        <begin position="148"/>
        <end position="167"/>
    </location>
</feature>
<feature type="transmembrane region" description="Helical" evidence="8">
    <location>
        <begin position="187"/>
        <end position="208"/>
    </location>
</feature>
<evidence type="ECO:0000256" key="7">
    <source>
        <dbReference type="ARBA" id="ARBA00023136"/>
    </source>
</evidence>
<keyword evidence="3" id="KW-0813">Transport</keyword>
<feature type="transmembrane region" description="Helical" evidence="8">
    <location>
        <begin position="339"/>
        <end position="359"/>
    </location>
</feature>